<evidence type="ECO:0000256" key="5">
    <source>
        <dbReference type="ARBA" id="ARBA00023136"/>
    </source>
</evidence>
<keyword evidence="2" id="KW-1003">Cell membrane</keyword>
<name>A0A7C4H4M0_9CREN</name>
<feature type="transmembrane region" description="Helical" evidence="6">
    <location>
        <begin position="6"/>
        <end position="27"/>
    </location>
</feature>
<dbReference type="PANTHER" id="PTHR34583:SF2">
    <property type="entry name" value="ANTIPORTER SUBUNIT MNHC2-RELATED"/>
    <property type="match status" value="1"/>
</dbReference>
<evidence type="ECO:0000256" key="4">
    <source>
        <dbReference type="ARBA" id="ARBA00022989"/>
    </source>
</evidence>
<protein>
    <submittedName>
        <fullName evidence="8">Na+/H+ antiporter subunit C</fullName>
    </submittedName>
</protein>
<dbReference type="GO" id="GO:0005886">
    <property type="term" value="C:plasma membrane"/>
    <property type="evidence" value="ECO:0007669"/>
    <property type="project" value="UniProtKB-SubCell"/>
</dbReference>
<dbReference type="AlphaFoldDB" id="A0A7C4H4M0"/>
<gene>
    <name evidence="7" type="ORF">ENT99_06350</name>
    <name evidence="8" type="ORF">ENU31_02225</name>
</gene>
<evidence type="ECO:0000256" key="2">
    <source>
        <dbReference type="ARBA" id="ARBA00022475"/>
    </source>
</evidence>
<dbReference type="PANTHER" id="PTHR34583">
    <property type="entry name" value="ANTIPORTER SUBUNIT MNHC2-RELATED"/>
    <property type="match status" value="1"/>
</dbReference>
<comment type="caution">
    <text evidence="8">The sequence shown here is derived from an EMBL/GenBank/DDBJ whole genome shotgun (WGS) entry which is preliminary data.</text>
</comment>
<proteinExistence type="predicted"/>
<keyword evidence="5 6" id="KW-0472">Membrane</keyword>
<comment type="subcellular location">
    <subcellularLocation>
        <location evidence="1">Cell membrane</location>
        <topology evidence="1">Multi-pass membrane protein</topology>
    </subcellularLocation>
</comment>
<keyword evidence="3 6" id="KW-0812">Transmembrane</keyword>
<evidence type="ECO:0000313" key="7">
    <source>
        <dbReference type="EMBL" id="HFQ79305.1"/>
    </source>
</evidence>
<feature type="transmembrane region" description="Helical" evidence="6">
    <location>
        <begin position="93"/>
        <end position="117"/>
    </location>
</feature>
<dbReference type="Pfam" id="PF00420">
    <property type="entry name" value="Oxidored_q2"/>
    <property type="match status" value="1"/>
</dbReference>
<dbReference type="Gene3D" id="1.10.287.3510">
    <property type="match status" value="1"/>
</dbReference>
<keyword evidence="4 6" id="KW-1133">Transmembrane helix</keyword>
<accession>A0A7C4H4M0</accession>
<organism evidence="8">
    <name type="scientific">Ignisphaera aggregans</name>
    <dbReference type="NCBI Taxonomy" id="334771"/>
    <lineage>
        <taxon>Archaea</taxon>
        <taxon>Thermoproteota</taxon>
        <taxon>Thermoprotei</taxon>
        <taxon>Desulfurococcales</taxon>
        <taxon>Desulfurococcaceae</taxon>
        <taxon>Ignisphaera</taxon>
    </lineage>
</organism>
<evidence type="ECO:0000256" key="6">
    <source>
        <dbReference type="SAM" id="Phobius"/>
    </source>
</evidence>
<dbReference type="InterPro" id="IPR050601">
    <property type="entry name" value="CPA3_antiporter_subunitC"/>
</dbReference>
<evidence type="ECO:0000256" key="1">
    <source>
        <dbReference type="ARBA" id="ARBA00004651"/>
    </source>
</evidence>
<feature type="transmembrane region" description="Helical" evidence="6">
    <location>
        <begin position="36"/>
        <end position="58"/>
    </location>
</feature>
<dbReference type="EMBL" id="DTCA01000073">
    <property type="protein sequence ID" value="HGM07216.1"/>
    <property type="molecule type" value="Genomic_DNA"/>
</dbReference>
<evidence type="ECO:0000313" key="8">
    <source>
        <dbReference type="EMBL" id="HGM07216.1"/>
    </source>
</evidence>
<dbReference type="InterPro" id="IPR039428">
    <property type="entry name" value="NUOK/Mnh_C1-like"/>
</dbReference>
<evidence type="ECO:0000256" key="3">
    <source>
        <dbReference type="ARBA" id="ARBA00022692"/>
    </source>
</evidence>
<reference evidence="8" key="1">
    <citation type="journal article" date="2020" name="mSystems">
        <title>Genome- and Community-Level Interaction Insights into Carbon Utilization and Element Cycling Functions of Hydrothermarchaeota in Hydrothermal Sediment.</title>
        <authorList>
            <person name="Zhou Z."/>
            <person name="Liu Y."/>
            <person name="Xu W."/>
            <person name="Pan J."/>
            <person name="Luo Z.H."/>
            <person name="Li M."/>
        </authorList>
    </citation>
    <scope>NUCLEOTIDE SEQUENCE [LARGE SCALE GENOMIC DNA]</scope>
    <source>
        <strain evidence="7">SpSt-629</strain>
        <strain evidence="8">SpSt-658</strain>
    </source>
</reference>
<sequence>MDIRISMYIATVVSLYVNIALCIYGVISKPNLIKKFIALTILQDSINVFLVLGGYRLWRPGLLLQPPVLLNWSPTSEDLKQFLMKSVDPLPQALVLTAIVIGLAVNTFLAIVIIHLYRHFSTIDVDEIGSMKKVMIVEESA</sequence>
<dbReference type="EMBL" id="DTAU01000126">
    <property type="protein sequence ID" value="HFQ79305.1"/>
    <property type="molecule type" value="Genomic_DNA"/>
</dbReference>